<name>A0AA40DDS3_9PEZI</name>
<evidence type="ECO:0000256" key="1">
    <source>
        <dbReference type="SAM" id="MobiDB-lite"/>
    </source>
</evidence>
<comment type="caution">
    <text evidence="2">The sequence shown here is derived from an EMBL/GenBank/DDBJ whole genome shotgun (WGS) entry which is preliminary data.</text>
</comment>
<sequence>MSPPESPSLRPRRRPLPGIPLGITFKDWLNHQNASKNHLPKESKHPDIPDRVIATHQHLIAGKGVFYLKSKSPLKFKDLHPKVAATARQETCDHFGDRYWFNGQKDSSSLRPFPTSVASARSARVHSSISYKPRSEQPTGPPAWPDKPPTEPRSPRPELTVENLKTHLGLLALDDFLTPKVTNQPSLHDKDTPVGNARLVGEWLNYSSAKAKGKRAERLPGEETPSVVSDSKHDYSASHRVRTFQLQIRSGNCSRVSSPIPNSIRSLTPEEEEQKRVEDEARHERTLMWRNEVRSYTFDGGLLPMVEQREEPACTPLVGGEVGRPPVNSRGYSSASREGAFEMSQTLERASRRTLPNAPWEMFTTMLEEHLPEAVIARGPLPTVVMNQVMERRGQGGDSDYHDGMSELSGWSSPGTPSLYKVSPKIPMP</sequence>
<dbReference type="AlphaFoldDB" id="A0AA40DDS3"/>
<feature type="region of interest" description="Disordered" evidence="1">
    <location>
        <begin position="407"/>
        <end position="429"/>
    </location>
</feature>
<feature type="compositionally biased region" description="Low complexity" evidence="1">
    <location>
        <begin position="116"/>
        <end position="130"/>
    </location>
</feature>
<feature type="region of interest" description="Disordered" evidence="1">
    <location>
        <begin position="214"/>
        <end position="234"/>
    </location>
</feature>
<reference evidence="2" key="1">
    <citation type="submission" date="2023-06" db="EMBL/GenBank/DDBJ databases">
        <title>Genome-scale phylogeny and comparative genomics of the fungal order Sordariales.</title>
        <authorList>
            <consortium name="Lawrence Berkeley National Laboratory"/>
            <person name="Hensen N."/>
            <person name="Bonometti L."/>
            <person name="Westerberg I."/>
            <person name="Brannstrom I.O."/>
            <person name="Guillou S."/>
            <person name="Cros-Aarteil S."/>
            <person name="Calhoun S."/>
            <person name="Haridas S."/>
            <person name="Kuo A."/>
            <person name="Mondo S."/>
            <person name="Pangilinan J."/>
            <person name="Riley R."/>
            <person name="Labutti K."/>
            <person name="Andreopoulos B."/>
            <person name="Lipzen A."/>
            <person name="Chen C."/>
            <person name="Yanf M."/>
            <person name="Daum C."/>
            <person name="Ng V."/>
            <person name="Clum A."/>
            <person name="Steindorff A."/>
            <person name="Ohm R."/>
            <person name="Martin F."/>
            <person name="Silar P."/>
            <person name="Natvig D."/>
            <person name="Lalanne C."/>
            <person name="Gautier V."/>
            <person name="Ament-Velasquez S.L."/>
            <person name="Kruys A."/>
            <person name="Hutchinson M.I."/>
            <person name="Powell A.J."/>
            <person name="Barry K."/>
            <person name="Miller A.N."/>
            <person name="Grigoriev I.V."/>
            <person name="Debuchy R."/>
            <person name="Gladieux P."/>
            <person name="Thoren M.H."/>
            <person name="Johannesson H."/>
        </authorList>
    </citation>
    <scope>NUCLEOTIDE SEQUENCE</scope>
    <source>
        <strain evidence="2">CBS 307.81</strain>
    </source>
</reference>
<proteinExistence type="predicted"/>
<protein>
    <submittedName>
        <fullName evidence="2">Uncharacterized protein</fullName>
    </submittedName>
</protein>
<evidence type="ECO:0000313" key="2">
    <source>
        <dbReference type="EMBL" id="KAK0670400.1"/>
    </source>
</evidence>
<feature type="compositionally biased region" description="Polar residues" evidence="1">
    <location>
        <begin position="255"/>
        <end position="266"/>
    </location>
</feature>
<dbReference type="EMBL" id="JAULSY010000032">
    <property type="protein sequence ID" value="KAK0670400.1"/>
    <property type="molecule type" value="Genomic_DNA"/>
</dbReference>
<feature type="region of interest" description="Disordered" evidence="1">
    <location>
        <begin position="108"/>
        <end position="157"/>
    </location>
</feature>
<feature type="region of interest" description="Disordered" evidence="1">
    <location>
        <begin position="316"/>
        <end position="339"/>
    </location>
</feature>
<keyword evidence="3" id="KW-1185">Reference proteome</keyword>
<gene>
    <name evidence="2" type="ORF">QBC41DRAFT_389899</name>
</gene>
<feature type="region of interest" description="Disordered" evidence="1">
    <location>
        <begin position="255"/>
        <end position="279"/>
    </location>
</feature>
<organism evidence="2 3">
    <name type="scientific">Cercophora samala</name>
    <dbReference type="NCBI Taxonomy" id="330535"/>
    <lineage>
        <taxon>Eukaryota</taxon>
        <taxon>Fungi</taxon>
        <taxon>Dikarya</taxon>
        <taxon>Ascomycota</taxon>
        <taxon>Pezizomycotina</taxon>
        <taxon>Sordariomycetes</taxon>
        <taxon>Sordariomycetidae</taxon>
        <taxon>Sordariales</taxon>
        <taxon>Lasiosphaeriaceae</taxon>
        <taxon>Cercophora</taxon>
    </lineage>
</organism>
<evidence type="ECO:0000313" key="3">
    <source>
        <dbReference type="Proteomes" id="UP001174997"/>
    </source>
</evidence>
<accession>A0AA40DDS3</accession>
<dbReference type="Proteomes" id="UP001174997">
    <property type="component" value="Unassembled WGS sequence"/>
</dbReference>